<organism evidence="14 15">
    <name type="scientific">Demequina activiva</name>
    <dbReference type="NCBI Taxonomy" id="1582364"/>
    <lineage>
        <taxon>Bacteria</taxon>
        <taxon>Bacillati</taxon>
        <taxon>Actinomycetota</taxon>
        <taxon>Actinomycetes</taxon>
        <taxon>Micrococcales</taxon>
        <taxon>Demequinaceae</taxon>
        <taxon>Demequina</taxon>
    </lineage>
</organism>
<comment type="function">
    <text evidence="2 10 12">Catalyzes the transfer of a dimethylallyl group onto the adenine at position 37 in tRNAs that read codons beginning with uridine, leading to the formation of N6-(dimethylallyl)adenosine (i(6)A).</text>
</comment>
<dbReference type="GO" id="GO:0052381">
    <property type="term" value="F:tRNA dimethylallyltransferase activity"/>
    <property type="evidence" value="ECO:0007669"/>
    <property type="project" value="UniProtKB-UniRule"/>
</dbReference>
<name>A0A919Q4R0_9MICO</name>
<evidence type="ECO:0000256" key="7">
    <source>
        <dbReference type="ARBA" id="ARBA00022840"/>
    </source>
</evidence>
<feature type="site" description="Interaction with substrate tRNA" evidence="10">
    <location>
        <position position="97"/>
    </location>
</feature>
<evidence type="ECO:0000256" key="9">
    <source>
        <dbReference type="ARBA" id="ARBA00049563"/>
    </source>
</evidence>
<proteinExistence type="inferred from homology"/>
<dbReference type="InterPro" id="IPR039657">
    <property type="entry name" value="Dimethylallyltransferase"/>
</dbReference>
<keyword evidence="8 10" id="KW-0460">Magnesium</keyword>
<comment type="cofactor">
    <cofactor evidence="1 10">
        <name>Mg(2+)</name>
        <dbReference type="ChEBI" id="CHEBI:18420"/>
    </cofactor>
</comment>
<feature type="binding site" evidence="10">
    <location>
        <begin position="6"/>
        <end position="13"/>
    </location>
    <ligand>
        <name>ATP</name>
        <dbReference type="ChEBI" id="CHEBI:30616"/>
    </ligand>
</feature>
<feature type="binding site" evidence="10">
    <location>
        <begin position="8"/>
        <end position="13"/>
    </location>
    <ligand>
        <name>substrate</name>
    </ligand>
</feature>
<dbReference type="SUPFAM" id="SSF52540">
    <property type="entry name" value="P-loop containing nucleoside triphosphate hydrolases"/>
    <property type="match status" value="1"/>
</dbReference>
<dbReference type="PANTHER" id="PTHR11088">
    <property type="entry name" value="TRNA DIMETHYLALLYLTRANSFERASE"/>
    <property type="match status" value="1"/>
</dbReference>
<evidence type="ECO:0000256" key="6">
    <source>
        <dbReference type="ARBA" id="ARBA00022741"/>
    </source>
</evidence>
<keyword evidence="15" id="KW-1185">Reference proteome</keyword>
<keyword evidence="6 10" id="KW-0547">Nucleotide-binding</keyword>
<dbReference type="PANTHER" id="PTHR11088:SF60">
    <property type="entry name" value="TRNA DIMETHYLALLYLTRANSFERASE"/>
    <property type="match status" value="1"/>
</dbReference>
<dbReference type="Gene3D" id="1.10.20.140">
    <property type="match status" value="1"/>
</dbReference>
<accession>A0A919Q4R0</accession>
<keyword evidence="4 10" id="KW-0808">Transferase</keyword>
<feature type="site" description="Interaction with substrate tRNA" evidence="10">
    <location>
        <position position="118"/>
    </location>
</feature>
<keyword evidence="7 10" id="KW-0067">ATP-binding</keyword>
<evidence type="ECO:0000256" key="12">
    <source>
        <dbReference type="RuleBase" id="RU003784"/>
    </source>
</evidence>
<dbReference type="EC" id="2.5.1.75" evidence="10"/>
<comment type="caution">
    <text evidence="10">Lacks conserved residue(s) required for the propagation of feature annotation.</text>
</comment>
<dbReference type="Proteomes" id="UP000652354">
    <property type="component" value="Unassembled WGS sequence"/>
</dbReference>
<dbReference type="EMBL" id="BONR01000002">
    <property type="protein sequence ID" value="GIG54258.1"/>
    <property type="molecule type" value="Genomic_DNA"/>
</dbReference>
<gene>
    <name evidence="10 14" type="primary">miaA</name>
    <name evidence="14" type="ORF">Dac01nite_10100</name>
</gene>
<dbReference type="HAMAP" id="MF_00185">
    <property type="entry name" value="IPP_trans"/>
    <property type="match status" value="1"/>
</dbReference>
<evidence type="ECO:0000256" key="1">
    <source>
        <dbReference type="ARBA" id="ARBA00001946"/>
    </source>
</evidence>
<dbReference type="NCBIfam" id="TIGR00174">
    <property type="entry name" value="miaA"/>
    <property type="match status" value="1"/>
</dbReference>
<comment type="caution">
    <text evidence="14">The sequence shown here is derived from an EMBL/GenBank/DDBJ whole genome shotgun (WGS) entry which is preliminary data.</text>
</comment>
<evidence type="ECO:0000313" key="14">
    <source>
        <dbReference type="EMBL" id="GIG54258.1"/>
    </source>
</evidence>
<evidence type="ECO:0000313" key="15">
    <source>
        <dbReference type="Proteomes" id="UP000652354"/>
    </source>
</evidence>
<dbReference type="FunFam" id="1.10.20.140:FF:000001">
    <property type="entry name" value="tRNA dimethylallyltransferase"/>
    <property type="match status" value="1"/>
</dbReference>
<dbReference type="InterPro" id="IPR018022">
    <property type="entry name" value="IPT"/>
</dbReference>
<comment type="subunit">
    <text evidence="10">Monomer.</text>
</comment>
<sequence length="301" mass="32990">MIAIVGATATGKSAVSLALAERLGGEIINADAMQLYRGMDIGTAKLPVAQRRGIPHHQLDTLEVTEDAAVASYQRDARADAESIHQRGGRAVVVGGSGLYVRALLDRFEFPPTDPQVRARLEARADAEGPGMLHRELAAADPVAAARIPAQNAKRVVRALEVIELKGRPFSASLPTHQYEIPAVQIGLRLAYEELDPRIEARVEHMWDAGLVEEVRALDSRGIRDGVTARRAVGYAETLRHLDGELDADATRALIQQNTRRLARRQAKWFRPDGRVHWIDAPRDEADVDRAAEDALALIPR</sequence>
<evidence type="ECO:0000256" key="4">
    <source>
        <dbReference type="ARBA" id="ARBA00022679"/>
    </source>
</evidence>
<dbReference type="GO" id="GO:0006400">
    <property type="term" value="P:tRNA modification"/>
    <property type="evidence" value="ECO:0007669"/>
    <property type="project" value="TreeGrafter"/>
</dbReference>
<evidence type="ECO:0000256" key="8">
    <source>
        <dbReference type="ARBA" id="ARBA00022842"/>
    </source>
</evidence>
<dbReference type="Pfam" id="PF01715">
    <property type="entry name" value="IPPT"/>
    <property type="match status" value="1"/>
</dbReference>
<dbReference type="Gene3D" id="3.40.50.300">
    <property type="entry name" value="P-loop containing nucleotide triphosphate hydrolases"/>
    <property type="match status" value="1"/>
</dbReference>
<dbReference type="RefSeq" id="WP_203653827.1">
    <property type="nucleotide sequence ID" value="NZ_BONR01000002.1"/>
</dbReference>
<dbReference type="InterPro" id="IPR027417">
    <property type="entry name" value="P-loop_NTPase"/>
</dbReference>
<evidence type="ECO:0000256" key="11">
    <source>
        <dbReference type="RuleBase" id="RU003783"/>
    </source>
</evidence>
<keyword evidence="5 10" id="KW-0819">tRNA processing</keyword>
<evidence type="ECO:0000256" key="3">
    <source>
        <dbReference type="ARBA" id="ARBA00005842"/>
    </source>
</evidence>
<protein>
    <recommendedName>
        <fullName evidence="10">tRNA dimethylallyltransferase</fullName>
        <ecNumber evidence="10">2.5.1.75</ecNumber>
    </recommendedName>
    <alternativeName>
        <fullName evidence="10">Dimethylallyl diphosphate:tRNA dimethylallyltransferase</fullName>
        <shortName evidence="10">DMAPP:tRNA dimethylallyltransferase</shortName>
        <shortName evidence="10">DMATase</shortName>
    </alternativeName>
    <alternativeName>
        <fullName evidence="10">Isopentenyl-diphosphate:tRNA isopentenyltransferase</fullName>
        <shortName evidence="10">IPP transferase</shortName>
        <shortName evidence="10">IPPT</shortName>
        <shortName evidence="10">IPTase</shortName>
    </alternativeName>
</protein>
<evidence type="ECO:0000256" key="13">
    <source>
        <dbReference type="RuleBase" id="RU003785"/>
    </source>
</evidence>
<evidence type="ECO:0000256" key="10">
    <source>
        <dbReference type="HAMAP-Rule" id="MF_00185"/>
    </source>
</evidence>
<dbReference type="GO" id="GO:0005524">
    <property type="term" value="F:ATP binding"/>
    <property type="evidence" value="ECO:0007669"/>
    <property type="project" value="UniProtKB-UniRule"/>
</dbReference>
<dbReference type="AlphaFoldDB" id="A0A919Q4R0"/>
<comment type="similarity">
    <text evidence="3 10 13">Belongs to the IPP transferase family.</text>
</comment>
<reference evidence="14" key="1">
    <citation type="submission" date="2021-01" db="EMBL/GenBank/DDBJ databases">
        <title>Whole genome shotgun sequence of Demequina activiva NBRC 110675.</title>
        <authorList>
            <person name="Komaki H."/>
            <person name="Tamura T."/>
        </authorList>
    </citation>
    <scope>NUCLEOTIDE SEQUENCE</scope>
    <source>
        <strain evidence="14">NBRC 110675</strain>
    </source>
</reference>
<evidence type="ECO:0000256" key="2">
    <source>
        <dbReference type="ARBA" id="ARBA00003213"/>
    </source>
</evidence>
<evidence type="ECO:0000256" key="5">
    <source>
        <dbReference type="ARBA" id="ARBA00022694"/>
    </source>
</evidence>
<comment type="catalytic activity">
    <reaction evidence="9 10 11">
        <text>adenosine(37) in tRNA + dimethylallyl diphosphate = N(6)-dimethylallyladenosine(37) in tRNA + diphosphate</text>
        <dbReference type="Rhea" id="RHEA:26482"/>
        <dbReference type="Rhea" id="RHEA-COMP:10162"/>
        <dbReference type="Rhea" id="RHEA-COMP:10375"/>
        <dbReference type="ChEBI" id="CHEBI:33019"/>
        <dbReference type="ChEBI" id="CHEBI:57623"/>
        <dbReference type="ChEBI" id="CHEBI:74411"/>
        <dbReference type="ChEBI" id="CHEBI:74415"/>
        <dbReference type="EC" id="2.5.1.75"/>
    </reaction>
</comment>